<comment type="caution">
    <text evidence="1">The sequence shown here is derived from an EMBL/GenBank/DDBJ whole genome shotgun (WGS) entry which is preliminary data.</text>
</comment>
<accession>A0A4R3YPL4</accession>
<name>A0A4R3YPL4_9GAMM</name>
<keyword evidence="2" id="KW-1185">Reference proteome</keyword>
<organism evidence="1 2">
    <name type="scientific">Luteibacter rhizovicinus</name>
    <dbReference type="NCBI Taxonomy" id="242606"/>
    <lineage>
        <taxon>Bacteria</taxon>
        <taxon>Pseudomonadati</taxon>
        <taxon>Pseudomonadota</taxon>
        <taxon>Gammaproteobacteria</taxon>
        <taxon>Lysobacterales</taxon>
        <taxon>Rhodanobacteraceae</taxon>
        <taxon>Luteibacter</taxon>
    </lineage>
</organism>
<dbReference type="Proteomes" id="UP000295645">
    <property type="component" value="Unassembled WGS sequence"/>
</dbReference>
<reference evidence="1 2" key="1">
    <citation type="submission" date="2019-03" db="EMBL/GenBank/DDBJ databases">
        <title>Above-ground endophytic microbial communities from plants in different locations in the United States.</title>
        <authorList>
            <person name="Frank C."/>
        </authorList>
    </citation>
    <scope>NUCLEOTIDE SEQUENCE [LARGE SCALE GENOMIC DNA]</scope>
    <source>
        <strain evidence="1 2">LP_13_YM</strain>
    </source>
</reference>
<dbReference type="EMBL" id="SMCS01000003">
    <property type="protein sequence ID" value="TCV94697.1"/>
    <property type="molecule type" value="Genomic_DNA"/>
</dbReference>
<dbReference type="AlphaFoldDB" id="A0A4R3YPL4"/>
<evidence type="ECO:0000313" key="2">
    <source>
        <dbReference type="Proteomes" id="UP000295645"/>
    </source>
</evidence>
<proteinExistence type="predicted"/>
<gene>
    <name evidence="1" type="ORF">EC912_103182</name>
</gene>
<sequence>MTPPVNEWLTIVVYRVFHDIPRLILAVDSIGKFWIFDSKFDNERDDYSPVYIVYPAGDERDGAQRIFTHIADGSAVPGEYTTRALVNTVEFDQTRRQQLLIKSLREVDAI</sequence>
<evidence type="ECO:0000313" key="1">
    <source>
        <dbReference type="EMBL" id="TCV94697.1"/>
    </source>
</evidence>
<protein>
    <submittedName>
        <fullName evidence="1">Uncharacterized protein</fullName>
    </submittedName>
</protein>